<evidence type="ECO:0000313" key="8">
    <source>
        <dbReference type="Proteomes" id="UP000617951"/>
    </source>
</evidence>
<gene>
    <name evidence="7" type="ORF">H8693_06975</name>
</gene>
<dbReference type="EMBL" id="JACRSS010000003">
    <property type="protein sequence ID" value="MBC8538675.1"/>
    <property type="molecule type" value="Genomic_DNA"/>
</dbReference>
<proteinExistence type="predicted"/>
<evidence type="ECO:0000256" key="3">
    <source>
        <dbReference type="ARBA" id="ARBA00022989"/>
    </source>
</evidence>
<feature type="transmembrane region" description="Helical" evidence="5">
    <location>
        <begin position="65"/>
        <end position="83"/>
    </location>
</feature>
<keyword evidence="4 5" id="KW-0472">Membrane</keyword>
<name>A0A926DGV0_9FIRM</name>
<dbReference type="PANTHER" id="PTHR37422">
    <property type="entry name" value="TEICHURONIC ACID BIOSYNTHESIS PROTEIN TUAE"/>
    <property type="match status" value="1"/>
</dbReference>
<evidence type="ECO:0000256" key="4">
    <source>
        <dbReference type="ARBA" id="ARBA00023136"/>
    </source>
</evidence>
<dbReference type="InterPro" id="IPR007016">
    <property type="entry name" value="O-antigen_ligase-rel_domated"/>
</dbReference>
<dbReference type="Proteomes" id="UP000617951">
    <property type="component" value="Unassembled WGS sequence"/>
</dbReference>
<dbReference type="InterPro" id="IPR051533">
    <property type="entry name" value="WaaL-like"/>
</dbReference>
<evidence type="ECO:0000256" key="1">
    <source>
        <dbReference type="ARBA" id="ARBA00004141"/>
    </source>
</evidence>
<comment type="subcellular location">
    <subcellularLocation>
        <location evidence="1">Membrane</location>
        <topology evidence="1">Multi-pass membrane protein</topology>
    </subcellularLocation>
</comment>
<dbReference type="Pfam" id="PF04932">
    <property type="entry name" value="Wzy_C"/>
    <property type="match status" value="1"/>
</dbReference>
<evidence type="ECO:0000259" key="6">
    <source>
        <dbReference type="Pfam" id="PF04932"/>
    </source>
</evidence>
<feature type="transmembrane region" description="Helical" evidence="5">
    <location>
        <begin position="225"/>
        <end position="244"/>
    </location>
</feature>
<reference evidence="7" key="1">
    <citation type="submission" date="2020-08" db="EMBL/GenBank/DDBJ databases">
        <title>Genome public.</title>
        <authorList>
            <person name="Liu C."/>
            <person name="Sun Q."/>
        </authorList>
    </citation>
    <scope>NUCLEOTIDE SEQUENCE</scope>
    <source>
        <strain evidence="7">NSJ-63</strain>
    </source>
</reference>
<keyword evidence="8" id="KW-1185">Reference proteome</keyword>
<evidence type="ECO:0000256" key="2">
    <source>
        <dbReference type="ARBA" id="ARBA00022692"/>
    </source>
</evidence>
<feature type="domain" description="O-antigen ligase-related" evidence="6">
    <location>
        <begin position="189"/>
        <end position="315"/>
    </location>
</feature>
<feature type="transmembrane region" description="Helical" evidence="5">
    <location>
        <begin position="118"/>
        <end position="140"/>
    </location>
</feature>
<comment type="caution">
    <text evidence="7">The sequence shown here is derived from an EMBL/GenBank/DDBJ whole genome shotgun (WGS) entry which is preliminary data.</text>
</comment>
<keyword evidence="3 5" id="KW-1133">Transmembrane helix</keyword>
<evidence type="ECO:0000256" key="5">
    <source>
        <dbReference type="SAM" id="Phobius"/>
    </source>
</evidence>
<feature type="transmembrane region" description="Helical" evidence="5">
    <location>
        <begin position="304"/>
        <end position="323"/>
    </location>
</feature>
<feature type="transmembrane region" description="Helical" evidence="5">
    <location>
        <begin position="22"/>
        <end position="45"/>
    </location>
</feature>
<dbReference type="AlphaFoldDB" id="A0A926DGV0"/>
<feature type="transmembrane region" description="Helical" evidence="5">
    <location>
        <begin position="180"/>
        <end position="196"/>
    </location>
</feature>
<dbReference type="PANTHER" id="PTHR37422:SF20">
    <property type="entry name" value="O-ANTIGEN POLYMERASE"/>
    <property type="match status" value="1"/>
</dbReference>
<dbReference type="RefSeq" id="WP_249280392.1">
    <property type="nucleotide sequence ID" value="NZ_JACRSS010000003.1"/>
</dbReference>
<feature type="transmembrane region" description="Helical" evidence="5">
    <location>
        <begin position="335"/>
        <end position="354"/>
    </location>
</feature>
<dbReference type="GO" id="GO:0016874">
    <property type="term" value="F:ligase activity"/>
    <property type="evidence" value="ECO:0007669"/>
    <property type="project" value="UniProtKB-KW"/>
</dbReference>
<dbReference type="GO" id="GO:0016020">
    <property type="term" value="C:membrane"/>
    <property type="evidence" value="ECO:0007669"/>
    <property type="project" value="UniProtKB-SubCell"/>
</dbReference>
<feature type="transmembrane region" description="Helical" evidence="5">
    <location>
        <begin position="146"/>
        <end position="168"/>
    </location>
</feature>
<feature type="transmembrane region" description="Helical" evidence="5">
    <location>
        <begin position="89"/>
        <end position="106"/>
    </location>
</feature>
<sequence>MKQVFYKWTEIYWKNTTRNEKLALLLVASLFFTVYATMAAALYIIADMARHKRLGDVVRGGRYTLCLLLFCGISFIVSCVYANWEGMAIAVAMAIIFVAAAFLRLVMTRAFFEKLIDLCCDLSILCAVIAVAEMMIFLPMDPEYRAASLFLNANYYATAVEMVILMAAYKLLRGKHGRRGIYYIGVIGLNLVGLFLSDCRTTILVLLVAIPVMMAMFHKFRELKWYGLFAFACLVMFCLAPEIFPRVDELTVDFGKRFSIWETAVAGIREHPLFGQGGMTYSHIFAALGGHKAPHAHNLLLDPLLNFGVVGIGFLLPYFVDIMKRAMKMYTEEIDKGRAFLIFTLAFATVVHGITDITIFWPQTFLLLAFVLSSVGIYERKPAVVWDLAVVRVNRKGNRTAVRGFTGCVSLQKPIREIEAILPKARILIEKPELWMILATSEGFNGKLPHQRRSGMVNLGQKVQAFNGKVKKELRRRAVPQDSMRFHGKAMAKTK</sequence>
<feature type="transmembrane region" description="Helical" evidence="5">
    <location>
        <begin position="202"/>
        <end position="218"/>
    </location>
</feature>
<accession>A0A926DGV0</accession>
<organism evidence="7 8">
    <name type="scientific">Guopingia tenuis</name>
    <dbReference type="NCBI Taxonomy" id="2763656"/>
    <lineage>
        <taxon>Bacteria</taxon>
        <taxon>Bacillati</taxon>
        <taxon>Bacillota</taxon>
        <taxon>Clostridia</taxon>
        <taxon>Christensenellales</taxon>
        <taxon>Christensenellaceae</taxon>
        <taxon>Guopingia</taxon>
    </lineage>
</organism>
<keyword evidence="7" id="KW-0436">Ligase</keyword>
<protein>
    <submittedName>
        <fullName evidence="7">O-antigen ligase family protein</fullName>
    </submittedName>
</protein>
<keyword evidence="2 5" id="KW-0812">Transmembrane</keyword>
<evidence type="ECO:0000313" key="7">
    <source>
        <dbReference type="EMBL" id="MBC8538675.1"/>
    </source>
</evidence>